<dbReference type="InterPro" id="IPR015273">
    <property type="entry name" value="Cys-tRNA-synt_Ia_DALR"/>
</dbReference>
<organism evidence="15 16">
    <name type="scientific">Aeriscardovia aeriphila</name>
    <dbReference type="NCBI Taxonomy" id="218139"/>
    <lineage>
        <taxon>Bacteria</taxon>
        <taxon>Bacillati</taxon>
        <taxon>Actinomycetota</taxon>
        <taxon>Actinomycetes</taxon>
        <taxon>Bifidobacteriales</taxon>
        <taxon>Bifidobacteriaceae</taxon>
        <taxon>Aeriscardovia</taxon>
    </lineage>
</organism>
<sequence>MSENTSLSDTASQIADPAYRVSEGPTPQKVSKQAATLRVYNTESHTTSAFQPLTPGQVRMYVCGATVQSAPHIGHMRAAVAFDVVRRWLTRLGYDVVFVRNVTDIDDKILAKAAQANQRWWARAYHYERVFTHAYAQLGVIPPTYEPHATGEMPEMIALVKRLIERGHAYEVLDAAGHGTGNVYFSVPSWPDYGALTHQTSGTLSSSALSTNESSPTALPSNALSSAQHASNAATQQTNTVATHAVTTEDEDARIADEMGPSVDQVGEDKYNPSDDSDANLKRDPRDFALWKAAKDSEPADARWQADFGHGLVWGRPGWHLECSAMSHRYLGDDFDIHGGGLDLRFPHHENEMAQSRAAGWGFAHTWMHSAWVTAKGEKMSKSLGNGLAVDVLLAHCSAWVARYALASVHYRAMLEWSDQTLQEATAAYERITRFVSAAGEYIHGQPSREEITTLSADNLEHAFVDAMNEDFAVSQALGVVFATIRETNQLMQNANTEQEKVRANLVQVRAMLDCLGLDPLSPVWKQEKTEQAPEHEALETLVSSQLQARQQARAERNFALADQIRDNLTAAGIVVEDTAQGPRWSVKKVD</sequence>
<dbReference type="Pfam" id="PF01406">
    <property type="entry name" value="tRNA-synt_1e"/>
    <property type="match status" value="2"/>
</dbReference>
<feature type="short sequence motif" description="'KMSKS' region" evidence="12">
    <location>
        <begin position="379"/>
        <end position="383"/>
    </location>
</feature>
<evidence type="ECO:0000256" key="8">
    <source>
        <dbReference type="ARBA" id="ARBA00022840"/>
    </source>
</evidence>
<comment type="subcellular location">
    <subcellularLocation>
        <location evidence="12">Cytoplasm</location>
    </subcellularLocation>
</comment>
<keyword evidence="8 12" id="KW-0067">ATP-binding</keyword>
<feature type="compositionally biased region" description="Basic and acidic residues" evidence="13">
    <location>
        <begin position="267"/>
        <end position="283"/>
    </location>
</feature>
<keyword evidence="6 12" id="KW-0547">Nucleotide-binding</keyword>
<keyword evidence="5 12" id="KW-0479">Metal-binding</keyword>
<dbReference type="SMART" id="SM00840">
    <property type="entry name" value="DALR_2"/>
    <property type="match status" value="1"/>
</dbReference>
<feature type="region of interest" description="Disordered" evidence="13">
    <location>
        <begin position="1"/>
        <end position="30"/>
    </location>
</feature>
<feature type="compositionally biased region" description="Low complexity" evidence="13">
    <location>
        <begin position="225"/>
        <end position="246"/>
    </location>
</feature>
<feature type="compositionally biased region" description="Low complexity" evidence="13">
    <location>
        <begin position="204"/>
        <end position="215"/>
    </location>
</feature>
<evidence type="ECO:0000256" key="4">
    <source>
        <dbReference type="ARBA" id="ARBA00022598"/>
    </source>
</evidence>
<dbReference type="OrthoDB" id="9815130at2"/>
<evidence type="ECO:0000256" key="1">
    <source>
        <dbReference type="ARBA" id="ARBA00005594"/>
    </source>
</evidence>
<dbReference type="GO" id="GO:0005524">
    <property type="term" value="F:ATP binding"/>
    <property type="evidence" value="ECO:0007669"/>
    <property type="project" value="UniProtKB-UniRule"/>
</dbReference>
<feature type="binding site" evidence="12">
    <location>
        <position position="323"/>
    </location>
    <ligand>
        <name>Zn(2+)</name>
        <dbReference type="ChEBI" id="CHEBI:29105"/>
    </ligand>
</feature>
<feature type="binding site" evidence="12">
    <location>
        <position position="348"/>
    </location>
    <ligand>
        <name>Zn(2+)</name>
        <dbReference type="ChEBI" id="CHEBI:29105"/>
    </ligand>
</feature>
<keyword evidence="16" id="KW-1185">Reference proteome</keyword>
<feature type="short sequence motif" description="'HIGH' region" evidence="12">
    <location>
        <begin position="65"/>
        <end position="75"/>
    </location>
</feature>
<evidence type="ECO:0000256" key="13">
    <source>
        <dbReference type="SAM" id="MobiDB-lite"/>
    </source>
</evidence>
<feature type="region of interest" description="Disordered" evidence="13">
    <location>
        <begin position="204"/>
        <end position="283"/>
    </location>
</feature>
<dbReference type="PRINTS" id="PR00983">
    <property type="entry name" value="TRNASYNTHCYS"/>
</dbReference>
<gene>
    <name evidence="12" type="primary">cysS</name>
    <name evidence="15" type="ORF">AEAE_0067</name>
</gene>
<evidence type="ECO:0000256" key="9">
    <source>
        <dbReference type="ARBA" id="ARBA00022917"/>
    </source>
</evidence>
<keyword evidence="9 12" id="KW-0648">Protein biosynthesis</keyword>
<dbReference type="GO" id="GO:0008270">
    <property type="term" value="F:zinc ion binding"/>
    <property type="evidence" value="ECO:0007669"/>
    <property type="project" value="UniProtKB-UniRule"/>
</dbReference>
<keyword evidence="3 12" id="KW-0963">Cytoplasm</keyword>
<dbReference type="InterPro" id="IPR009080">
    <property type="entry name" value="tRNAsynth_Ia_anticodon-bd"/>
</dbReference>
<feature type="binding site" evidence="12">
    <location>
        <position position="352"/>
    </location>
    <ligand>
        <name>Zn(2+)</name>
        <dbReference type="ChEBI" id="CHEBI:29105"/>
    </ligand>
</feature>
<dbReference type="EC" id="6.1.1.16" evidence="12"/>
<evidence type="ECO:0000256" key="10">
    <source>
        <dbReference type="ARBA" id="ARBA00023146"/>
    </source>
</evidence>
<keyword evidence="7 12" id="KW-0862">Zinc</keyword>
<dbReference type="Gene3D" id="1.20.120.1910">
    <property type="entry name" value="Cysteine-tRNA ligase, C-terminal anti-codon recognition domain"/>
    <property type="match status" value="1"/>
</dbReference>
<dbReference type="RefSeq" id="WP_094689199.1">
    <property type="nucleotide sequence ID" value="NZ_JACBYZ010000001.1"/>
</dbReference>
<dbReference type="AlphaFoldDB" id="A0A261FCD2"/>
<evidence type="ECO:0000256" key="2">
    <source>
        <dbReference type="ARBA" id="ARBA00011245"/>
    </source>
</evidence>
<evidence type="ECO:0000256" key="12">
    <source>
        <dbReference type="HAMAP-Rule" id="MF_00041"/>
    </source>
</evidence>
<dbReference type="Pfam" id="PF09190">
    <property type="entry name" value="DALR_2"/>
    <property type="match status" value="1"/>
</dbReference>
<evidence type="ECO:0000256" key="5">
    <source>
        <dbReference type="ARBA" id="ARBA00022723"/>
    </source>
</evidence>
<proteinExistence type="inferred from homology"/>
<evidence type="ECO:0000256" key="6">
    <source>
        <dbReference type="ARBA" id="ARBA00022741"/>
    </source>
</evidence>
<evidence type="ECO:0000256" key="11">
    <source>
        <dbReference type="ARBA" id="ARBA00047398"/>
    </source>
</evidence>
<comment type="caution">
    <text evidence="15">The sequence shown here is derived from an EMBL/GenBank/DDBJ whole genome shotgun (WGS) entry which is preliminary data.</text>
</comment>
<dbReference type="InterPro" id="IPR014729">
    <property type="entry name" value="Rossmann-like_a/b/a_fold"/>
</dbReference>
<keyword evidence="10 12" id="KW-0030">Aminoacyl-tRNA synthetase</keyword>
<dbReference type="GO" id="GO:0005829">
    <property type="term" value="C:cytosol"/>
    <property type="evidence" value="ECO:0007669"/>
    <property type="project" value="TreeGrafter"/>
</dbReference>
<feature type="domain" description="Cysteinyl-tRNA synthetase class Ia DALR" evidence="14">
    <location>
        <begin position="463"/>
        <end position="524"/>
    </location>
</feature>
<dbReference type="CDD" id="cd00672">
    <property type="entry name" value="CysRS_core"/>
    <property type="match status" value="1"/>
</dbReference>
<dbReference type="SUPFAM" id="SSF47323">
    <property type="entry name" value="Anticodon-binding domain of a subclass of class I aminoacyl-tRNA synthetases"/>
    <property type="match status" value="1"/>
</dbReference>
<feature type="binding site" evidence="12">
    <location>
        <position position="63"/>
    </location>
    <ligand>
        <name>Zn(2+)</name>
        <dbReference type="ChEBI" id="CHEBI:29105"/>
    </ligand>
</feature>
<evidence type="ECO:0000313" key="15">
    <source>
        <dbReference type="EMBL" id="OZG56758.1"/>
    </source>
</evidence>
<dbReference type="GO" id="GO:0006423">
    <property type="term" value="P:cysteinyl-tRNA aminoacylation"/>
    <property type="evidence" value="ECO:0007669"/>
    <property type="project" value="UniProtKB-UniRule"/>
</dbReference>
<dbReference type="Proteomes" id="UP000228976">
    <property type="component" value="Unassembled WGS sequence"/>
</dbReference>
<dbReference type="SUPFAM" id="SSF52374">
    <property type="entry name" value="Nucleotidylyl transferase"/>
    <property type="match status" value="1"/>
</dbReference>
<dbReference type="InterPro" id="IPR056411">
    <property type="entry name" value="CysS_C"/>
</dbReference>
<reference evidence="15 16" key="1">
    <citation type="journal article" date="2017" name="BMC Genomics">
        <title>Comparative genomic and phylogenomic analyses of the Bifidobacteriaceae family.</title>
        <authorList>
            <person name="Lugli G.A."/>
            <person name="Milani C."/>
            <person name="Turroni F."/>
            <person name="Duranti S."/>
            <person name="Mancabelli L."/>
            <person name="Mangifesta M."/>
            <person name="Ferrario C."/>
            <person name="Modesto M."/>
            <person name="Mattarelli P."/>
            <person name="Jiri K."/>
            <person name="van Sinderen D."/>
            <person name="Ventura M."/>
        </authorList>
    </citation>
    <scope>NUCLEOTIDE SEQUENCE [LARGE SCALE GENOMIC DNA]</scope>
    <source>
        <strain evidence="15 16">LMG 21773</strain>
    </source>
</reference>
<dbReference type="InterPro" id="IPR032678">
    <property type="entry name" value="tRNA-synt_1_cat_dom"/>
</dbReference>
<dbReference type="InterPro" id="IPR015803">
    <property type="entry name" value="Cys-tRNA-ligase"/>
</dbReference>
<dbReference type="HAMAP" id="MF_00041">
    <property type="entry name" value="Cys_tRNA_synth"/>
    <property type="match status" value="1"/>
</dbReference>
<protein>
    <recommendedName>
        <fullName evidence="12">Cysteine--tRNA ligase</fullName>
        <ecNumber evidence="12">6.1.1.16</ecNumber>
    </recommendedName>
    <alternativeName>
        <fullName evidence="12">Cysteinyl-tRNA synthetase</fullName>
        <shortName evidence="12">CysRS</shortName>
    </alternativeName>
</protein>
<dbReference type="Gene3D" id="3.40.50.620">
    <property type="entry name" value="HUPs"/>
    <property type="match status" value="1"/>
</dbReference>
<dbReference type="Pfam" id="PF23493">
    <property type="entry name" value="CysS_C"/>
    <property type="match status" value="1"/>
</dbReference>
<accession>A0A261FCD2</accession>
<dbReference type="InterPro" id="IPR024909">
    <property type="entry name" value="Cys-tRNA/MSH_ligase"/>
</dbReference>
<evidence type="ECO:0000259" key="14">
    <source>
        <dbReference type="SMART" id="SM00840"/>
    </source>
</evidence>
<comment type="cofactor">
    <cofactor evidence="12">
        <name>Zn(2+)</name>
        <dbReference type="ChEBI" id="CHEBI:29105"/>
    </cofactor>
    <text evidence="12">Binds 1 zinc ion per subunit.</text>
</comment>
<evidence type="ECO:0000313" key="16">
    <source>
        <dbReference type="Proteomes" id="UP000228976"/>
    </source>
</evidence>
<keyword evidence="4 12" id="KW-0436">Ligase</keyword>
<comment type="subunit">
    <text evidence="2 12">Monomer.</text>
</comment>
<name>A0A261FCD2_9BIFI</name>
<evidence type="ECO:0000256" key="7">
    <source>
        <dbReference type="ARBA" id="ARBA00022833"/>
    </source>
</evidence>
<comment type="similarity">
    <text evidence="1 12">Belongs to the class-I aminoacyl-tRNA synthetase family.</text>
</comment>
<dbReference type="GO" id="GO:0004817">
    <property type="term" value="F:cysteine-tRNA ligase activity"/>
    <property type="evidence" value="ECO:0007669"/>
    <property type="project" value="UniProtKB-UniRule"/>
</dbReference>
<evidence type="ECO:0000256" key="3">
    <source>
        <dbReference type="ARBA" id="ARBA00022490"/>
    </source>
</evidence>
<comment type="catalytic activity">
    <reaction evidence="11 12">
        <text>tRNA(Cys) + L-cysteine + ATP = L-cysteinyl-tRNA(Cys) + AMP + diphosphate</text>
        <dbReference type="Rhea" id="RHEA:17773"/>
        <dbReference type="Rhea" id="RHEA-COMP:9661"/>
        <dbReference type="Rhea" id="RHEA-COMP:9679"/>
        <dbReference type="ChEBI" id="CHEBI:30616"/>
        <dbReference type="ChEBI" id="CHEBI:33019"/>
        <dbReference type="ChEBI" id="CHEBI:35235"/>
        <dbReference type="ChEBI" id="CHEBI:78442"/>
        <dbReference type="ChEBI" id="CHEBI:78517"/>
        <dbReference type="ChEBI" id="CHEBI:456215"/>
        <dbReference type="EC" id="6.1.1.16"/>
    </reaction>
</comment>
<dbReference type="PANTHER" id="PTHR10890">
    <property type="entry name" value="CYSTEINYL-TRNA SYNTHETASE"/>
    <property type="match status" value="1"/>
</dbReference>
<dbReference type="PANTHER" id="PTHR10890:SF30">
    <property type="entry name" value="CYSTEINE--TRNA LIGASE"/>
    <property type="match status" value="1"/>
</dbReference>
<dbReference type="EMBL" id="MWWU01000001">
    <property type="protein sequence ID" value="OZG56758.1"/>
    <property type="molecule type" value="Genomic_DNA"/>
</dbReference>
<feature type="binding site" evidence="12">
    <location>
        <position position="382"/>
    </location>
    <ligand>
        <name>ATP</name>
        <dbReference type="ChEBI" id="CHEBI:30616"/>
    </ligand>
</feature>
<feature type="compositionally biased region" description="Polar residues" evidence="13">
    <location>
        <begin position="1"/>
        <end position="13"/>
    </location>
</feature>